<dbReference type="InterPro" id="IPR036909">
    <property type="entry name" value="Cyt_c-like_dom_sf"/>
</dbReference>
<sequence length="176" mass="19783">MAYFERSVSKFLVFFAVLIFLLYYIGEAFSGPSVRHGLRQYRQHDMHHGTGHMGRGSCPQIRYTQSAPDEFLKLKNPLEPDSKNLFVGEALFHTDAQPTACKVCHGSTGNGMGMMAPGLNPPPRNFSCSETMKDIQDGQMFWVVKNGSPGTGMNAYKNLTDEQVWQIILYLRTLVN</sequence>
<feature type="domain" description="Cytochrome c" evidence="4">
    <location>
        <begin position="83"/>
        <end position="175"/>
    </location>
</feature>
<accession>A0A383BGX4</accession>
<keyword evidence="2" id="KW-0479">Metal-binding</keyword>
<dbReference type="PROSITE" id="PS51007">
    <property type="entry name" value="CYTC"/>
    <property type="match status" value="1"/>
</dbReference>
<dbReference type="InterPro" id="IPR009056">
    <property type="entry name" value="Cyt_c-like_dom"/>
</dbReference>
<dbReference type="EMBL" id="UINC01200314">
    <property type="protein sequence ID" value="SVE19144.1"/>
    <property type="molecule type" value="Genomic_DNA"/>
</dbReference>
<dbReference type="GO" id="GO:0009055">
    <property type="term" value="F:electron transfer activity"/>
    <property type="evidence" value="ECO:0007669"/>
    <property type="project" value="InterPro"/>
</dbReference>
<evidence type="ECO:0000313" key="5">
    <source>
        <dbReference type="EMBL" id="SVE19144.1"/>
    </source>
</evidence>
<dbReference type="GO" id="GO:0020037">
    <property type="term" value="F:heme binding"/>
    <property type="evidence" value="ECO:0007669"/>
    <property type="project" value="InterPro"/>
</dbReference>
<proteinExistence type="predicted"/>
<protein>
    <recommendedName>
        <fullName evidence="4">Cytochrome c domain-containing protein</fullName>
    </recommendedName>
</protein>
<dbReference type="SUPFAM" id="SSF46626">
    <property type="entry name" value="Cytochrome c"/>
    <property type="match status" value="1"/>
</dbReference>
<dbReference type="AlphaFoldDB" id="A0A383BGX4"/>
<dbReference type="Gene3D" id="1.10.760.10">
    <property type="entry name" value="Cytochrome c-like domain"/>
    <property type="match status" value="1"/>
</dbReference>
<keyword evidence="3" id="KW-0408">Iron</keyword>
<evidence type="ECO:0000259" key="4">
    <source>
        <dbReference type="PROSITE" id="PS51007"/>
    </source>
</evidence>
<reference evidence="5" key="1">
    <citation type="submission" date="2018-05" db="EMBL/GenBank/DDBJ databases">
        <authorList>
            <person name="Lanie J.A."/>
            <person name="Ng W.-L."/>
            <person name="Kazmierczak K.M."/>
            <person name="Andrzejewski T.M."/>
            <person name="Davidsen T.M."/>
            <person name="Wayne K.J."/>
            <person name="Tettelin H."/>
            <person name="Glass J.I."/>
            <person name="Rusch D."/>
            <person name="Podicherti R."/>
            <person name="Tsui H.-C.T."/>
            <person name="Winkler M.E."/>
        </authorList>
    </citation>
    <scope>NUCLEOTIDE SEQUENCE</scope>
</reference>
<gene>
    <name evidence="5" type="ORF">METZ01_LOCUS471998</name>
</gene>
<name>A0A383BGX4_9ZZZZ</name>
<organism evidence="5">
    <name type="scientific">marine metagenome</name>
    <dbReference type="NCBI Taxonomy" id="408172"/>
    <lineage>
        <taxon>unclassified sequences</taxon>
        <taxon>metagenomes</taxon>
        <taxon>ecological metagenomes</taxon>
    </lineage>
</organism>
<keyword evidence="1" id="KW-0349">Heme</keyword>
<dbReference type="GO" id="GO:0046872">
    <property type="term" value="F:metal ion binding"/>
    <property type="evidence" value="ECO:0007669"/>
    <property type="project" value="UniProtKB-KW"/>
</dbReference>
<evidence type="ECO:0000256" key="2">
    <source>
        <dbReference type="ARBA" id="ARBA00022723"/>
    </source>
</evidence>
<evidence type="ECO:0000256" key="3">
    <source>
        <dbReference type="ARBA" id="ARBA00023004"/>
    </source>
</evidence>
<evidence type="ECO:0000256" key="1">
    <source>
        <dbReference type="ARBA" id="ARBA00022617"/>
    </source>
</evidence>
<dbReference type="Pfam" id="PF00034">
    <property type="entry name" value="Cytochrom_C"/>
    <property type="match status" value="1"/>
</dbReference>